<comment type="caution">
    <text evidence="1">The sequence shown here is derived from an EMBL/GenBank/DDBJ whole genome shotgun (WGS) entry which is preliminary data.</text>
</comment>
<reference evidence="2" key="1">
    <citation type="journal article" date="2023" name="Nat. Plants">
        <title>Single-cell RNA sequencing provides a high-resolution roadmap for understanding the multicellular compartmentation of specialized metabolism.</title>
        <authorList>
            <person name="Sun S."/>
            <person name="Shen X."/>
            <person name="Li Y."/>
            <person name="Li Y."/>
            <person name="Wang S."/>
            <person name="Li R."/>
            <person name="Zhang H."/>
            <person name="Shen G."/>
            <person name="Guo B."/>
            <person name="Wei J."/>
            <person name="Xu J."/>
            <person name="St-Pierre B."/>
            <person name="Chen S."/>
            <person name="Sun C."/>
        </authorList>
    </citation>
    <scope>NUCLEOTIDE SEQUENCE [LARGE SCALE GENOMIC DNA]</scope>
</reference>
<dbReference type="EMBL" id="CM044707">
    <property type="protein sequence ID" value="KAI5654280.1"/>
    <property type="molecule type" value="Genomic_DNA"/>
</dbReference>
<name>A0ACC0A062_CATRO</name>
<dbReference type="Proteomes" id="UP001060085">
    <property type="component" value="Linkage Group LG07"/>
</dbReference>
<protein>
    <submittedName>
        <fullName evidence="1">Uncharacterized protein</fullName>
    </submittedName>
</protein>
<accession>A0ACC0A062</accession>
<gene>
    <name evidence="1" type="ORF">M9H77_31467</name>
</gene>
<evidence type="ECO:0000313" key="1">
    <source>
        <dbReference type="EMBL" id="KAI5654280.1"/>
    </source>
</evidence>
<organism evidence="1 2">
    <name type="scientific">Catharanthus roseus</name>
    <name type="common">Madagascar periwinkle</name>
    <name type="synonym">Vinca rosea</name>
    <dbReference type="NCBI Taxonomy" id="4058"/>
    <lineage>
        <taxon>Eukaryota</taxon>
        <taxon>Viridiplantae</taxon>
        <taxon>Streptophyta</taxon>
        <taxon>Embryophyta</taxon>
        <taxon>Tracheophyta</taxon>
        <taxon>Spermatophyta</taxon>
        <taxon>Magnoliopsida</taxon>
        <taxon>eudicotyledons</taxon>
        <taxon>Gunneridae</taxon>
        <taxon>Pentapetalae</taxon>
        <taxon>asterids</taxon>
        <taxon>lamiids</taxon>
        <taxon>Gentianales</taxon>
        <taxon>Apocynaceae</taxon>
        <taxon>Rauvolfioideae</taxon>
        <taxon>Vinceae</taxon>
        <taxon>Catharanthinae</taxon>
        <taxon>Catharanthus</taxon>
    </lineage>
</organism>
<sequence length="174" mass="20635">MYNLSTTSTSKIYVNTNIHEFFHIASDANLGVEKYCTCKVMVLNIYMNKNFYYKSCMEYYRKLVEAESKFYCANCSKDVDYPKLNYFNTILFSYMLKVLVSDKTRSAWSFLFDKEVEKVIRNNIETLVELYLKDGLTSNTLKLLMNELIAHRFVFQVKLNYYNIQRGSQMFIIS</sequence>
<proteinExistence type="predicted"/>
<evidence type="ECO:0000313" key="2">
    <source>
        <dbReference type="Proteomes" id="UP001060085"/>
    </source>
</evidence>
<keyword evidence="2" id="KW-1185">Reference proteome</keyword>